<dbReference type="GO" id="GO:0005829">
    <property type="term" value="C:cytosol"/>
    <property type="evidence" value="ECO:0007669"/>
    <property type="project" value="TreeGrafter"/>
</dbReference>
<keyword evidence="5 8" id="KW-0547">Nucleotide-binding</keyword>
<reference evidence="10" key="2">
    <citation type="journal article" date="2021" name="PeerJ">
        <title>Extensive microbial diversity within the chicken gut microbiome revealed by metagenomics and culture.</title>
        <authorList>
            <person name="Gilroy R."/>
            <person name="Ravi A."/>
            <person name="Getino M."/>
            <person name="Pursley I."/>
            <person name="Horton D.L."/>
            <person name="Alikhan N.F."/>
            <person name="Baker D."/>
            <person name="Gharbi K."/>
            <person name="Hall N."/>
            <person name="Watson M."/>
            <person name="Adriaenssens E.M."/>
            <person name="Foster-Nyarko E."/>
            <person name="Jarju S."/>
            <person name="Secka A."/>
            <person name="Antonio M."/>
            <person name="Oren A."/>
            <person name="Chaudhuri R.R."/>
            <person name="La Ragione R."/>
            <person name="Hildebrand F."/>
            <person name="Pallen M.J."/>
        </authorList>
    </citation>
    <scope>NUCLEOTIDE SEQUENCE</scope>
    <source>
        <strain evidence="10">ChiGjej1B1-2707</strain>
    </source>
</reference>
<dbReference type="InterPro" id="IPR005715">
    <property type="entry name" value="Glu_5kinase/COase_Synthase"/>
</dbReference>
<feature type="binding site" evidence="8">
    <location>
        <begin position="211"/>
        <end position="217"/>
    </location>
    <ligand>
        <name>ATP</name>
        <dbReference type="ChEBI" id="CHEBI:30616"/>
    </ligand>
</feature>
<feature type="binding site" evidence="8">
    <location>
        <position position="137"/>
    </location>
    <ligand>
        <name>substrate</name>
    </ligand>
</feature>
<dbReference type="Proteomes" id="UP000824261">
    <property type="component" value="Unassembled WGS sequence"/>
</dbReference>
<feature type="binding site" evidence="8">
    <location>
        <begin position="169"/>
        <end position="170"/>
    </location>
    <ligand>
        <name>ATP</name>
        <dbReference type="ChEBI" id="CHEBI:30616"/>
    </ligand>
</feature>
<evidence type="ECO:0000313" key="10">
    <source>
        <dbReference type="EMBL" id="HIR02310.1"/>
    </source>
</evidence>
<dbReference type="GO" id="GO:0003723">
    <property type="term" value="F:RNA binding"/>
    <property type="evidence" value="ECO:0007669"/>
    <property type="project" value="InterPro"/>
</dbReference>
<dbReference type="InterPro" id="IPR015947">
    <property type="entry name" value="PUA-like_sf"/>
</dbReference>
<dbReference type="PANTHER" id="PTHR43654">
    <property type="entry name" value="GLUTAMATE 5-KINASE"/>
    <property type="match status" value="1"/>
</dbReference>
<dbReference type="SUPFAM" id="SSF53633">
    <property type="entry name" value="Carbamate kinase-like"/>
    <property type="match status" value="1"/>
</dbReference>
<dbReference type="GO" id="GO:0005524">
    <property type="term" value="F:ATP binding"/>
    <property type="evidence" value="ECO:0007669"/>
    <property type="project" value="UniProtKB-KW"/>
</dbReference>
<dbReference type="Gene3D" id="3.40.1160.10">
    <property type="entry name" value="Acetylglutamate kinase-like"/>
    <property type="match status" value="1"/>
</dbReference>
<keyword evidence="6 8" id="KW-0418">Kinase</keyword>
<dbReference type="InterPro" id="IPR036974">
    <property type="entry name" value="PUA_sf"/>
</dbReference>
<dbReference type="Pfam" id="PF01472">
    <property type="entry name" value="PUA"/>
    <property type="match status" value="1"/>
</dbReference>
<dbReference type="PIRSF" id="PIRSF000729">
    <property type="entry name" value="GK"/>
    <property type="match status" value="1"/>
</dbReference>
<dbReference type="EC" id="2.7.2.11" evidence="8"/>
<dbReference type="GO" id="GO:0004349">
    <property type="term" value="F:glutamate 5-kinase activity"/>
    <property type="evidence" value="ECO:0007669"/>
    <property type="project" value="UniProtKB-UniRule"/>
</dbReference>
<keyword evidence="1 8" id="KW-0963">Cytoplasm</keyword>
<evidence type="ECO:0000256" key="5">
    <source>
        <dbReference type="ARBA" id="ARBA00022741"/>
    </source>
</evidence>
<reference evidence="10" key="1">
    <citation type="submission" date="2020-10" db="EMBL/GenBank/DDBJ databases">
        <authorList>
            <person name="Gilroy R."/>
        </authorList>
    </citation>
    <scope>NUCLEOTIDE SEQUENCE</scope>
    <source>
        <strain evidence="10">ChiGjej1B1-2707</strain>
    </source>
</reference>
<dbReference type="InterPro" id="IPR041739">
    <property type="entry name" value="G5K_ProB"/>
</dbReference>
<comment type="subcellular location">
    <subcellularLocation>
        <location evidence="8">Cytoplasm</location>
    </subcellularLocation>
</comment>
<dbReference type="GO" id="GO:0055129">
    <property type="term" value="P:L-proline biosynthetic process"/>
    <property type="evidence" value="ECO:0007669"/>
    <property type="project" value="UniProtKB-UniRule"/>
</dbReference>
<comment type="pathway">
    <text evidence="8">Amino-acid biosynthesis; L-proline biosynthesis; L-glutamate 5-semialdehyde from L-glutamate: step 1/2.</text>
</comment>
<keyword evidence="2 8" id="KW-0028">Amino-acid biosynthesis</keyword>
<keyword evidence="3 8" id="KW-0641">Proline biosynthesis</keyword>
<protein>
    <recommendedName>
        <fullName evidence="8">Glutamate 5-kinase</fullName>
        <ecNumber evidence="8">2.7.2.11</ecNumber>
    </recommendedName>
    <alternativeName>
        <fullName evidence="8">Gamma-glutamyl kinase</fullName>
        <shortName evidence="8">GK</shortName>
    </alternativeName>
</protein>
<dbReference type="AlphaFoldDB" id="A0A9D1A194"/>
<evidence type="ECO:0000256" key="3">
    <source>
        <dbReference type="ARBA" id="ARBA00022650"/>
    </source>
</evidence>
<dbReference type="CDD" id="cd04242">
    <property type="entry name" value="AAK_G5K_ProB"/>
    <property type="match status" value="1"/>
</dbReference>
<keyword evidence="4 8" id="KW-0808">Transferase</keyword>
<dbReference type="InterPro" id="IPR019797">
    <property type="entry name" value="Glutamate_5-kinase_CS"/>
</dbReference>
<evidence type="ECO:0000256" key="4">
    <source>
        <dbReference type="ARBA" id="ARBA00022679"/>
    </source>
</evidence>
<feature type="domain" description="PUA" evidence="9">
    <location>
        <begin position="279"/>
        <end position="363"/>
    </location>
</feature>
<feature type="binding site" evidence="8">
    <location>
        <position position="50"/>
    </location>
    <ligand>
        <name>substrate</name>
    </ligand>
</feature>
<dbReference type="InterPro" id="IPR001048">
    <property type="entry name" value="Asp/Glu/Uridylate_kinase"/>
</dbReference>
<comment type="catalytic activity">
    <reaction evidence="8">
        <text>L-glutamate + ATP = L-glutamyl 5-phosphate + ADP</text>
        <dbReference type="Rhea" id="RHEA:14877"/>
        <dbReference type="ChEBI" id="CHEBI:29985"/>
        <dbReference type="ChEBI" id="CHEBI:30616"/>
        <dbReference type="ChEBI" id="CHEBI:58274"/>
        <dbReference type="ChEBI" id="CHEBI:456216"/>
        <dbReference type="EC" id="2.7.2.11"/>
    </reaction>
</comment>
<dbReference type="InterPro" id="IPR002478">
    <property type="entry name" value="PUA"/>
</dbReference>
<dbReference type="EMBL" id="DVGB01000106">
    <property type="protein sequence ID" value="HIR02310.1"/>
    <property type="molecule type" value="Genomic_DNA"/>
</dbReference>
<dbReference type="PRINTS" id="PR00474">
    <property type="entry name" value="GLU5KINASE"/>
</dbReference>
<feature type="binding site" evidence="8">
    <location>
        <position position="10"/>
    </location>
    <ligand>
        <name>ATP</name>
        <dbReference type="ChEBI" id="CHEBI:30616"/>
    </ligand>
</feature>
<accession>A0A9D1A194</accession>
<dbReference type="SUPFAM" id="SSF88697">
    <property type="entry name" value="PUA domain-like"/>
    <property type="match status" value="1"/>
</dbReference>
<dbReference type="FunFam" id="3.40.1160.10:FF:000018">
    <property type="entry name" value="Glutamate 5-kinase"/>
    <property type="match status" value="1"/>
</dbReference>
<dbReference type="SMART" id="SM00359">
    <property type="entry name" value="PUA"/>
    <property type="match status" value="1"/>
</dbReference>
<dbReference type="InterPro" id="IPR036393">
    <property type="entry name" value="AceGlu_kinase-like_sf"/>
</dbReference>
<comment type="caution">
    <text evidence="10">The sequence shown here is derived from an EMBL/GenBank/DDBJ whole genome shotgun (WGS) entry which is preliminary data.</text>
</comment>
<evidence type="ECO:0000313" key="11">
    <source>
        <dbReference type="Proteomes" id="UP000824261"/>
    </source>
</evidence>
<comment type="similarity">
    <text evidence="8">Belongs to the glutamate 5-kinase family.</text>
</comment>
<dbReference type="CDD" id="cd21157">
    <property type="entry name" value="PUA_G5K"/>
    <property type="match status" value="1"/>
</dbReference>
<dbReference type="InterPro" id="IPR011529">
    <property type="entry name" value="Glu_5kinase"/>
</dbReference>
<evidence type="ECO:0000256" key="8">
    <source>
        <dbReference type="HAMAP-Rule" id="MF_00456"/>
    </source>
</evidence>
<evidence type="ECO:0000256" key="1">
    <source>
        <dbReference type="ARBA" id="ARBA00022490"/>
    </source>
</evidence>
<dbReference type="NCBIfam" id="TIGR01027">
    <property type="entry name" value="proB"/>
    <property type="match status" value="1"/>
</dbReference>
<dbReference type="Gene3D" id="2.30.130.10">
    <property type="entry name" value="PUA domain"/>
    <property type="match status" value="1"/>
</dbReference>
<dbReference type="PROSITE" id="PS00902">
    <property type="entry name" value="GLUTAMATE_5_KINASE"/>
    <property type="match status" value="1"/>
</dbReference>
<dbReference type="PANTHER" id="PTHR43654:SF1">
    <property type="entry name" value="ISOPENTENYL PHOSPHATE KINASE"/>
    <property type="match status" value="1"/>
</dbReference>
<dbReference type="InterPro" id="IPR001057">
    <property type="entry name" value="Glu/AcGlu_kinase"/>
</dbReference>
<organism evidence="10 11">
    <name type="scientific">Candidatus Aveggerthella stercoripullorum</name>
    <dbReference type="NCBI Taxonomy" id="2840688"/>
    <lineage>
        <taxon>Bacteria</taxon>
        <taxon>Bacillati</taxon>
        <taxon>Actinomycetota</taxon>
        <taxon>Coriobacteriia</taxon>
        <taxon>Eggerthellales</taxon>
        <taxon>Eggerthellaceae</taxon>
        <taxon>Eggerthellaceae incertae sedis</taxon>
        <taxon>Candidatus Aveggerthella</taxon>
    </lineage>
</organism>
<dbReference type="PROSITE" id="PS50890">
    <property type="entry name" value="PUA"/>
    <property type="match status" value="1"/>
</dbReference>
<dbReference type="Pfam" id="PF00696">
    <property type="entry name" value="AA_kinase"/>
    <property type="match status" value="1"/>
</dbReference>
<keyword evidence="7 8" id="KW-0067">ATP-binding</keyword>
<proteinExistence type="inferred from homology"/>
<evidence type="ECO:0000259" key="9">
    <source>
        <dbReference type="SMART" id="SM00359"/>
    </source>
</evidence>
<gene>
    <name evidence="8 10" type="primary">proB</name>
    <name evidence="10" type="ORF">IAA69_08645</name>
</gene>
<feature type="binding site" evidence="8">
    <location>
        <position position="149"/>
    </location>
    <ligand>
        <name>substrate</name>
    </ligand>
</feature>
<sequence length="373" mass="39513">MEAAKTAVVKIGSSTLIDENGALDRSYLKALAKQVEKLRDAGWRPVIVSSGAIACGLKELGIKERPTDMPSLQAAASVGQSVLSTAYAEIFGARDILTSVILLTRHDTANRHAYLHARDTLERLVSLNVVPIVNENDTVSVEEIRFGDNDTLAALVACLIKADLCVIFSDIDGLYTSNPQTDKDAQLLREVDFVSEAIMASAGGAGSKVGSGGMVTKIKAARVLMVAGIPLVVCHGREPDALVRLTAGESVGTRFVAQRKPHEITPRKLWIALGDSARGALVVDEGAKRALIGKGSSLLAVGIVRVEGVFAAGDVVDLKDSSDHVFARGLVAGSSDEVSLARGRSQAEVDANKLLANLAHRPIVHRDELIVFE</sequence>
<comment type="function">
    <text evidence="8">Catalyzes the transfer of a phosphate group to glutamate to form L-glutamate 5-phosphate.</text>
</comment>
<dbReference type="HAMAP" id="MF_00456">
    <property type="entry name" value="ProB"/>
    <property type="match status" value="1"/>
</dbReference>
<evidence type="ECO:0000256" key="2">
    <source>
        <dbReference type="ARBA" id="ARBA00022605"/>
    </source>
</evidence>
<evidence type="ECO:0000256" key="6">
    <source>
        <dbReference type="ARBA" id="ARBA00022777"/>
    </source>
</evidence>
<evidence type="ECO:0000256" key="7">
    <source>
        <dbReference type="ARBA" id="ARBA00022840"/>
    </source>
</evidence>
<name>A0A9D1A194_9ACTN</name>